<dbReference type="GO" id="GO:0009037">
    <property type="term" value="F:tyrosine-based site-specific recombinase activity"/>
    <property type="evidence" value="ECO:0007669"/>
    <property type="project" value="UniProtKB-UniRule"/>
</dbReference>
<dbReference type="PANTHER" id="PTHR30349">
    <property type="entry name" value="PHAGE INTEGRASE-RELATED"/>
    <property type="match status" value="1"/>
</dbReference>
<feature type="active site" evidence="10">
    <location>
        <position position="268"/>
    </location>
</feature>
<keyword evidence="7 10" id="KW-0238">DNA-binding</keyword>
<dbReference type="OrthoDB" id="9801717at2"/>
<evidence type="ECO:0000256" key="4">
    <source>
        <dbReference type="ARBA" id="ARBA00022618"/>
    </source>
</evidence>
<dbReference type="Proteomes" id="UP000183090">
    <property type="component" value="Unassembled WGS sequence"/>
</dbReference>
<evidence type="ECO:0000313" key="14">
    <source>
        <dbReference type="EMBL" id="SFK59784.1"/>
    </source>
</evidence>
<dbReference type="InterPro" id="IPR002104">
    <property type="entry name" value="Integrase_catalytic"/>
</dbReference>
<evidence type="ECO:0000256" key="3">
    <source>
        <dbReference type="ARBA" id="ARBA00022490"/>
    </source>
</evidence>
<dbReference type="InterPro" id="IPR050090">
    <property type="entry name" value="Tyrosine_recombinase_XerCD"/>
</dbReference>
<feature type="active site" evidence="10">
    <location>
        <position position="242"/>
    </location>
</feature>
<evidence type="ECO:0000313" key="15">
    <source>
        <dbReference type="Proteomes" id="UP000034029"/>
    </source>
</evidence>
<evidence type="ECO:0000259" key="12">
    <source>
        <dbReference type="PROSITE" id="PS51900"/>
    </source>
</evidence>
<evidence type="ECO:0000259" key="11">
    <source>
        <dbReference type="PROSITE" id="PS51898"/>
    </source>
</evidence>
<dbReference type="InterPro" id="IPR013762">
    <property type="entry name" value="Integrase-like_cat_sf"/>
</dbReference>
<feature type="domain" description="Core-binding (CB)" evidence="12">
    <location>
        <begin position="1"/>
        <end position="87"/>
    </location>
</feature>
<comment type="subcellular location">
    <subcellularLocation>
        <location evidence="1 10">Cytoplasm</location>
    </subcellularLocation>
</comment>
<dbReference type="PROSITE" id="PS51898">
    <property type="entry name" value="TYR_RECOMBINASE"/>
    <property type="match status" value="1"/>
</dbReference>
<dbReference type="PROSITE" id="PS51900">
    <property type="entry name" value="CB"/>
    <property type="match status" value="1"/>
</dbReference>
<evidence type="ECO:0000256" key="5">
    <source>
        <dbReference type="ARBA" id="ARBA00022829"/>
    </source>
</evidence>
<evidence type="ECO:0000256" key="8">
    <source>
        <dbReference type="ARBA" id="ARBA00023172"/>
    </source>
</evidence>
<dbReference type="NCBIfam" id="NF040815">
    <property type="entry name" value="recomb_XerA_Arch"/>
    <property type="match status" value="1"/>
</dbReference>
<feature type="domain" description="Tyr recombinase" evidence="11">
    <location>
        <begin position="108"/>
        <end position="290"/>
    </location>
</feature>
<feature type="active site" description="O-(3'-phospho-DNA)-tyrosine intermediate" evidence="10">
    <location>
        <position position="277"/>
    </location>
</feature>
<dbReference type="InterPro" id="IPR011010">
    <property type="entry name" value="DNA_brk_join_enz"/>
</dbReference>
<dbReference type="HAMAP" id="MF_01808">
    <property type="entry name" value="Recomb_XerC_XerD"/>
    <property type="match status" value="1"/>
</dbReference>
<evidence type="ECO:0000256" key="2">
    <source>
        <dbReference type="ARBA" id="ARBA00010450"/>
    </source>
</evidence>
<evidence type="ECO:0000256" key="6">
    <source>
        <dbReference type="ARBA" id="ARBA00022908"/>
    </source>
</evidence>
<gene>
    <name evidence="10" type="primary">xerC</name>
    <name evidence="13" type="ORF">AAT16_07305</name>
    <name evidence="14" type="ORF">SAMN05216235_0707</name>
</gene>
<dbReference type="SUPFAM" id="SSF56349">
    <property type="entry name" value="DNA breaking-rejoining enzymes"/>
    <property type="match status" value="1"/>
</dbReference>
<dbReference type="Gene3D" id="1.10.150.130">
    <property type="match status" value="1"/>
</dbReference>
<dbReference type="Pfam" id="PF00589">
    <property type="entry name" value="Phage_integrase"/>
    <property type="match status" value="1"/>
</dbReference>
<evidence type="ECO:0000256" key="1">
    <source>
        <dbReference type="ARBA" id="ARBA00004496"/>
    </source>
</evidence>
<dbReference type="NCBIfam" id="TIGR02225">
    <property type="entry name" value="recomb_XerD"/>
    <property type="match status" value="1"/>
</dbReference>
<feature type="active site" evidence="10">
    <location>
        <position position="171"/>
    </location>
</feature>
<accession>A0A0F7HMC1</accession>
<comment type="subunit">
    <text evidence="10">Forms a cyclic heterotetrameric complex composed of two molecules of XerC and two molecules of XerD.</text>
</comment>
<dbReference type="EMBL" id="CP011366">
    <property type="protein sequence ID" value="AKG74057.1"/>
    <property type="molecule type" value="Genomic_DNA"/>
</dbReference>
<dbReference type="GO" id="GO:0051301">
    <property type="term" value="P:cell division"/>
    <property type="evidence" value="ECO:0007669"/>
    <property type="project" value="UniProtKB-KW"/>
</dbReference>
<dbReference type="InterPro" id="IPR004107">
    <property type="entry name" value="Integrase_SAM-like_N"/>
</dbReference>
<evidence type="ECO:0000313" key="13">
    <source>
        <dbReference type="EMBL" id="AKG74057.1"/>
    </source>
</evidence>
<keyword evidence="5 10" id="KW-0159">Chromosome partition</keyword>
<keyword evidence="8 10" id="KW-0233">DNA recombination</keyword>
<dbReference type="InterPro" id="IPR011932">
    <property type="entry name" value="Recomb_XerD"/>
</dbReference>
<evidence type="ECO:0000256" key="10">
    <source>
        <dbReference type="HAMAP-Rule" id="MF_01808"/>
    </source>
</evidence>
<reference evidence="13 15" key="1">
    <citation type="journal article" date="2015" name="Int. J. Syst. Evol. Microbiol.">
        <title>Complete genome sequence of Salinicoccus halodurans H3B36, isolated from the Qaidam Basin in China.</title>
        <authorList>
            <person name="Jiang K."/>
            <person name="Xue Y."/>
            <person name="Ma Y."/>
        </authorList>
    </citation>
    <scope>NUCLEOTIDE SEQUENCE [LARGE SCALE GENOMIC DNA]</scope>
    <source>
        <strain evidence="13 15">H3B36</strain>
    </source>
</reference>
<dbReference type="Proteomes" id="UP000034029">
    <property type="component" value="Chromosome"/>
</dbReference>
<dbReference type="EMBL" id="FOTB01000001">
    <property type="protein sequence ID" value="SFK59784.1"/>
    <property type="molecule type" value="Genomic_DNA"/>
</dbReference>
<keyword evidence="3 10" id="KW-0963">Cytoplasm</keyword>
<protein>
    <recommendedName>
        <fullName evidence="10">Tyrosine recombinase XerC</fullName>
    </recommendedName>
</protein>
<feature type="active site" evidence="10">
    <location>
        <position position="245"/>
    </location>
</feature>
<dbReference type="GO" id="GO:0006313">
    <property type="term" value="P:DNA transposition"/>
    <property type="evidence" value="ECO:0007669"/>
    <property type="project" value="UniProtKB-UniRule"/>
</dbReference>
<comment type="function">
    <text evidence="10">Site-specific tyrosine recombinase, which acts by catalyzing the cutting and rejoining of the recombining DNA molecules. The XerC-XerD complex is essential to convert dimers of the bacterial chromosome into monomers to permit their segregation at cell division. It also contributes to the segregational stability of plasmids.</text>
</comment>
<dbReference type="NCBIfam" id="NF001399">
    <property type="entry name" value="PRK00283.1"/>
    <property type="match status" value="1"/>
</dbReference>
<dbReference type="CDD" id="cd00798">
    <property type="entry name" value="INT_XerDC_C"/>
    <property type="match status" value="1"/>
</dbReference>
<dbReference type="Pfam" id="PF02899">
    <property type="entry name" value="Phage_int_SAM_1"/>
    <property type="match status" value="1"/>
</dbReference>
<dbReference type="KEGG" id="shv:AAT16_07305"/>
<proteinExistence type="inferred from homology"/>
<evidence type="ECO:0000256" key="9">
    <source>
        <dbReference type="ARBA" id="ARBA00023306"/>
    </source>
</evidence>
<sequence length="296" mass="34034">MDLERNIDEYLLFLSVEKGLSQASISSYRQDLKQYEVFLEERKIRDYSTVDTELIISFLKLLKESGKSGKTITRMQSTLRNYHQFLLNENVVTSNPALRLHSIKEDKKLPVYLTVEEMETLLKTPDASTAGVRDKAMMELLYASGLRVSEVIDIKTTDLNTDMGFIRVRGKGSKERIVPMTDHVGRLLTSYIANERLYLLKDDNVDALFITNRGKGFTRQGLWKTIKKYEMLSGIGKNITPHTFRHSFATHLIENGADLRAVQEMLGHSDISTTQIYTQISAVKIREMYTQFHPRK</sequence>
<reference evidence="15" key="2">
    <citation type="submission" date="2015-04" db="EMBL/GenBank/DDBJ databases">
        <title>Complete genome sequence of Salinicoccus halodurans strain H3B36, isolated from the Qaidam basin of China.</title>
        <authorList>
            <person name="Ma Y."/>
            <person name="Jiang K."/>
            <person name="Xue Y."/>
        </authorList>
    </citation>
    <scope>NUCLEOTIDE SEQUENCE [LARGE SCALE GENOMIC DNA]</scope>
    <source>
        <strain evidence="15">H3B36</strain>
    </source>
</reference>
<feature type="active site" evidence="10">
    <location>
        <position position="147"/>
    </location>
</feature>
<keyword evidence="15" id="KW-1185">Reference proteome</keyword>
<dbReference type="AlphaFoldDB" id="A0A0F7HMC1"/>
<evidence type="ECO:0000256" key="7">
    <source>
        <dbReference type="ARBA" id="ARBA00023125"/>
    </source>
</evidence>
<organism evidence="14 16">
    <name type="scientific">Salinicoccus halodurans</name>
    <dbReference type="NCBI Taxonomy" id="407035"/>
    <lineage>
        <taxon>Bacteria</taxon>
        <taxon>Bacillati</taxon>
        <taxon>Bacillota</taxon>
        <taxon>Bacilli</taxon>
        <taxon>Bacillales</taxon>
        <taxon>Staphylococcaceae</taxon>
        <taxon>Salinicoccus</taxon>
    </lineage>
</organism>
<keyword evidence="4 10" id="KW-0132">Cell division</keyword>
<dbReference type="GO" id="GO:0005737">
    <property type="term" value="C:cytoplasm"/>
    <property type="evidence" value="ECO:0007669"/>
    <property type="project" value="UniProtKB-SubCell"/>
</dbReference>
<reference evidence="14 16" key="3">
    <citation type="submission" date="2016-10" db="EMBL/GenBank/DDBJ databases">
        <authorList>
            <person name="Varghese N."/>
            <person name="Submissions S."/>
        </authorList>
    </citation>
    <scope>NUCLEOTIDE SEQUENCE [LARGE SCALE GENOMIC DNA]</scope>
    <source>
        <strain evidence="14 16">CGMCC 1.6501</strain>
    </source>
</reference>
<name>A0A0F7HMC1_9STAP</name>
<comment type="similarity">
    <text evidence="10">Belongs to the 'phage' integrase family. XerC subfamily.</text>
</comment>
<dbReference type="PANTHER" id="PTHR30349:SF81">
    <property type="entry name" value="TYROSINE RECOMBINASE XERC"/>
    <property type="match status" value="1"/>
</dbReference>
<keyword evidence="6 10" id="KW-0229">DNA integration</keyword>
<comment type="similarity">
    <text evidence="2">Belongs to the 'phage' integrase family. XerD subfamily.</text>
</comment>
<dbReference type="InterPro" id="IPR023009">
    <property type="entry name" value="Tyrosine_recombinase_XerC/XerD"/>
</dbReference>
<dbReference type="InterPro" id="IPR010998">
    <property type="entry name" value="Integrase_recombinase_N"/>
</dbReference>
<dbReference type="InterPro" id="IPR044068">
    <property type="entry name" value="CB"/>
</dbReference>
<evidence type="ECO:0000313" key="16">
    <source>
        <dbReference type="Proteomes" id="UP000183090"/>
    </source>
</evidence>
<dbReference type="Gene3D" id="1.10.443.10">
    <property type="entry name" value="Intergrase catalytic core"/>
    <property type="match status" value="1"/>
</dbReference>
<dbReference type="GO" id="GO:0003677">
    <property type="term" value="F:DNA binding"/>
    <property type="evidence" value="ECO:0007669"/>
    <property type="project" value="UniProtKB-UniRule"/>
</dbReference>
<keyword evidence="9 10" id="KW-0131">Cell cycle</keyword>
<dbReference type="GO" id="GO:0007059">
    <property type="term" value="P:chromosome segregation"/>
    <property type="evidence" value="ECO:0007669"/>
    <property type="project" value="UniProtKB-UniRule"/>
</dbReference>